<dbReference type="AlphaFoldDB" id="V2WH62"/>
<sequence length="355" mass="40333">MPLQIHKPKELVQAVAYAPKPGMSGVTDMLAQYATLCQIHYPECMQGHQDITGACDTNILALAREWAQEVADSITTSYFNQNVREEYLRSRTVSRPGLLQETETYPEDQPMPYTWHDPWFFTLHKTSICYWHEQQKLRESEKLLPLEDPKHTVVIPHPVVGGHVIGYVQRTSKRRVHILFDDKVTVVINSHSLWKVFQMGDLGQSDIPLYALIVGVDCSIVSLKATADKMMFTTHCNMLSQVEAISSDVTILPMMKSMSQVQPTFVQQNVPSESLTTGRALWIGMLVQIMKTVMKGLAFEVEDVYQDPDAPSGLTILVKQAHLGQVYEKQLDYSHVQQYMSNLFLPIPKNLAWQL</sequence>
<keyword evidence="2" id="KW-1185">Reference proteome</keyword>
<gene>
    <name evidence="1" type="ORF">Moror_15882</name>
</gene>
<protein>
    <submittedName>
        <fullName evidence="1">Uncharacterized protein</fullName>
    </submittedName>
</protein>
<organism evidence="1 2">
    <name type="scientific">Moniliophthora roreri (strain MCA 2997)</name>
    <name type="common">Cocoa frosty pod rot fungus</name>
    <name type="synonym">Crinipellis roreri</name>
    <dbReference type="NCBI Taxonomy" id="1381753"/>
    <lineage>
        <taxon>Eukaryota</taxon>
        <taxon>Fungi</taxon>
        <taxon>Dikarya</taxon>
        <taxon>Basidiomycota</taxon>
        <taxon>Agaricomycotina</taxon>
        <taxon>Agaricomycetes</taxon>
        <taxon>Agaricomycetidae</taxon>
        <taxon>Agaricales</taxon>
        <taxon>Marasmiineae</taxon>
        <taxon>Marasmiaceae</taxon>
        <taxon>Moniliophthora</taxon>
    </lineage>
</organism>
<name>V2WH62_MONRO</name>
<reference evidence="1 2" key="1">
    <citation type="journal article" date="2014" name="BMC Genomics">
        <title>Genome and secretome analysis of the hemibiotrophic fungal pathogen, Moniliophthora roreri, which causes frosty pod rot disease of cacao: mechanisms of the biotrophic and necrotrophic phases.</title>
        <authorList>
            <person name="Meinhardt L.W."/>
            <person name="Costa G.G.L."/>
            <person name="Thomazella D.P.T."/>
            <person name="Teixeira P.J.P.L."/>
            <person name="Carazzolle M.F."/>
            <person name="Schuster S.C."/>
            <person name="Carlson J.E."/>
            <person name="Guiltinan M.J."/>
            <person name="Mieczkowski P."/>
            <person name="Farmer A."/>
            <person name="Ramaraj T."/>
            <person name="Crozier J."/>
            <person name="Davis R.E."/>
            <person name="Shao J."/>
            <person name="Melnick R.L."/>
            <person name="Pereira G.A.G."/>
            <person name="Bailey B.A."/>
        </authorList>
    </citation>
    <scope>NUCLEOTIDE SEQUENCE [LARGE SCALE GENOMIC DNA]</scope>
    <source>
        <strain evidence="1 2">MCA 2997</strain>
    </source>
</reference>
<evidence type="ECO:0000313" key="2">
    <source>
        <dbReference type="Proteomes" id="UP000017559"/>
    </source>
</evidence>
<dbReference type="HOGENOM" id="CLU_780949_0_0_1"/>
<evidence type="ECO:0000313" key="1">
    <source>
        <dbReference type="EMBL" id="ESK80927.1"/>
    </source>
</evidence>
<dbReference type="OrthoDB" id="5315052at2759"/>
<dbReference type="KEGG" id="mrr:Moror_15882"/>
<accession>V2WH62</accession>
<comment type="caution">
    <text evidence="1">The sequence shown here is derived from an EMBL/GenBank/DDBJ whole genome shotgun (WGS) entry which is preliminary data.</text>
</comment>
<proteinExistence type="predicted"/>
<dbReference type="Proteomes" id="UP000017559">
    <property type="component" value="Unassembled WGS sequence"/>
</dbReference>
<dbReference type="EMBL" id="AWSO01002839">
    <property type="protein sequence ID" value="ESK80927.1"/>
    <property type="molecule type" value="Genomic_DNA"/>
</dbReference>